<gene>
    <name evidence="2" type="ORF">BO83DRAFT_424191</name>
</gene>
<sequence>MVSFALTPRIPAPGEPPARYRVLQTSAECHTIGAVLVIAYQNQLLTPNLVVSWPGTPEAGPRSQLESNIGASTPNGYGSIPVESEDHVKAMAVNCPKETGGGNPCNDSSKSHGGRLDIQ</sequence>
<evidence type="ECO:0000256" key="1">
    <source>
        <dbReference type="SAM" id="MobiDB-lite"/>
    </source>
</evidence>
<dbReference type="GeneID" id="37057109"/>
<feature type="compositionally biased region" description="Polar residues" evidence="1">
    <location>
        <begin position="64"/>
        <end position="76"/>
    </location>
</feature>
<organism evidence="2 3">
    <name type="scientific">Aspergillus eucalypticola (strain CBS 122712 / IBT 29274)</name>
    <dbReference type="NCBI Taxonomy" id="1448314"/>
    <lineage>
        <taxon>Eukaryota</taxon>
        <taxon>Fungi</taxon>
        <taxon>Dikarya</taxon>
        <taxon>Ascomycota</taxon>
        <taxon>Pezizomycotina</taxon>
        <taxon>Eurotiomycetes</taxon>
        <taxon>Eurotiomycetidae</taxon>
        <taxon>Eurotiales</taxon>
        <taxon>Aspergillaceae</taxon>
        <taxon>Aspergillus</taxon>
        <taxon>Aspergillus subgen. Circumdati</taxon>
    </lineage>
</organism>
<keyword evidence="3" id="KW-1185">Reference proteome</keyword>
<evidence type="ECO:0000313" key="3">
    <source>
        <dbReference type="Proteomes" id="UP000246171"/>
    </source>
</evidence>
<reference evidence="2" key="1">
    <citation type="submission" date="2016-12" db="EMBL/GenBank/DDBJ databases">
        <title>The genomes of Aspergillus section Nigri reveals drivers in fungal speciation.</title>
        <authorList>
            <consortium name="DOE Joint Genome Institute"/>
            <person name="Vesth T.C."/>
            <person name="Nybo J."/>
            <person name="Theobald S."/>
            <person name="Brandl J."/>
            <person name="Frisvad J.C."/>
            <person name="Nielsen K.F."/>
            <person name="Lyhne E.K."/>
            <person name="Kogle M.E."/>
            <person name="Kuo A."/>
            <person name="Riley R."/>
            <person name="Clum A."/>
            <person name="Nolan M."/>
            <person name="Lipzen A."/>
            <person name="Salamov A."/>
            <person name="Henrissat B."/>
            <person name="Wiebenga A."/>
            <person name="De vries R.P."/>
            <person name="Grigoriev I.V."/>
            <person name="Mortensen U.H."/>
            <person name="Andersen M.R."/>
            <person name="Baker S.E."/>
        </authorList>
    </citation>
    <scope>NUCLEOTIDE SEQUENCE</scope>
    <source>
        <strain evidence="2">CBS 122712</strain>
    </source>
</reference>
<feature type="region of interest" description="Disordered" evidence="1">
    <location>
        <begin position="57"/>
        <end position="82"/>
    </location>
</feature>
<feature type="region of interest" description="Disordered" evidence="1">
    <location>
        <begin position="94"/>
        <end position="119"/>
    </location>
</feature>
<accession>A0A317VZP7</accession>
<protein>
    <submittedName>
        <fullName evidence="2">Uncharacterized protein</fullName>
    </submittedName>
</protein>
<dbReference type="VEuPathDB" id="FungiDB:BO83DRAFT_424191"/>
<proteinExistence type="predicted"/>
<dbReference type="Proteomes" id="UP000246171">
    <property type="component" value="Unassembled WGS sequence"/>
</dbReference>
<name>A0A317VZP7_ASPEC</name>
<evidence type="ECO:0000313" key="2">
    <source>
        <dbReference type="EMBL" id="PWY79846.1"/>
    </source>
</evidence>
<dbReference type="EMBL" id="MSFU01000005">
    <property type="protein sequence ID" value="PWY79846.1"/>
    <property type="molecule type" value="Genomic_DNA"/>
</dbReference>
<dbReference type="RefSeq" id="XP_025390993.1">
    <property type="nucleotide sequence ID" value="XM_025535147.1"/>
</dbReference>
<dbReference type="AlphaFoldDB" id="A0A317VZP7"/>
<comment type="caution">
    <text evidence="2">The sequence shown here is derived from an EMBL/GenBank/DDBJ whole genome shotgun (WGS) entry which is preliminary data.</text>
</comment>
<dbReference type="OrthoDB" id="10364881at2759"/>